<dbReference type="PANTHER" id="PTHR43861:SF3">
    <property type="entry name" value="PUTATIVE (AFU_ORTHOLOGUE AFUA_2G14390)-RELATED"/>
    <property type="match status" value="1"/>
</dbReference>
<dbReference type="Gene3D" id="3.40.50.150">
    <property type="entry name" value="Vaccinia Virus protein VP39"/>
    <property type="match status" value="1"/>
</dbReference>
<keyword evidence="3" id="KW-0489">Methyltransferase</keyword>
<evidence type="ECO:0000256" key="1">
    <source>
        <dbReference type="ARBA" id="ARBA00022679"/>
    </source>
</evidence>
<organism evidence="3 4">
    <name type="scientific">Nocardioides aurantiacus</name>
    <dbReference type="NCBI Taxonomy" id="86796"/>
    <lineage>
        <taxon>Bacteria</taxon>
        <taxon>Bacillati</taxon>
        <taxon>Actinomycetota</taxon>
        <taxon>Actinomycetes</taxon>
        <taxon>Propionibacteriales</taxon>
        <taxon>Nocardioidaceae</taxon>
        <taxon>Nocardioides</taxon>
    </lineage>
</organism>
<sequence>MDAAAWDERYAAAPLVWSAGPNAFVERDLADLTPGTALDLGSGEGRNARWLASRGWHVTALDFSPVGLDKGRRLAAEHDPPLEVDWVVGDVLSAPLPGALDLVVVAYLQLPAAERRTTLRRAWDALAPGGTLHLVAHDATNLHEGTGGPQDARVLCTAADVLEDLADQDPEVVHAGRVTRTVAAPDGHGDAGTAYDALVHLRRR</sequence>
<dbReference type="InterPro" id="IPR041698">
    <property type="entry name" value="Methyltransf_25"/>
</dbReference>
<evidence type="ECO:0000259" key="2">
    <source>
        <dbReference type="Pfam" id="PF13649"/>
    </source>
</evidence>
<dbReference type="Proteomes" id="UP000281738">
    <property type="component" value="Unassembled WGS sequence"/>
</dbReference>
<evidence type="ECO:0000313" key="4">
    <source>
        <dbReference type="Proteomes" id="UP000281738"/>
    </source>
</evidence>
<comment type="caution">
    <text evidence="3">The sequence shown here is derived from an EMBL/GenBank/DDBJ whole genome shotgun (WGS) entry which is preliminary data.</text>
</comment>
<gene>
    <name evidence="3" type="ORF">EDD33_3219</name>
</gene>
<dbReference type="PANTHER" id="PTHR43861">
    <property type="entry name" value="TRANS-ACONITATE 2-METHYLTRANSFERASE-RELATED"/>
    <property type="match status" value="1"/>
</dbReference>
<dbReference type="CDD" id="cd02440">
    <property type="entry name" value="AdoMet_MTases"/>
    <property type="match status" value="1"/>
</dbReference>
<name>A0A3N2CXR2_9ACTN</name>
<feature type="domain" description="Methyltransferase" evidence="2">
    <location>
        <begin position="38"/>
        <end position="130"/>
    </location>
</feature>
<dbReference type="EMBL" id="RKHO01000001">
    <property type="protein sequence ID" value="ROR92330.1"/>
    <property type="molecule type" value="Genomic_DNA"/>
</dbReference>
<dbReference type="Pfam" id="PF13649">
    <property type="entry name" value="Methyltransf_25"/>
    <property type="match status" value="1"/>
</dbReference>
<dbReference type="AlphaFoldDB" id="A0A3N2CXR2"/>
<dbReference type="OrthoDB" id="9786503at2"/>
<dbReference type="InterPro" id="IPR029063">
    <property type="entry name" value="SAM-dependent_MTases_sf"/>
</dbReference>
<protein>
    <submittedName>
        <fullName evidence="3">Methyltransferase family protein</fullName>
    </submittedName>
</protein>
<accession>A0A3N2CXR2</accession>
<keyword evidence="4" id="KW-1185">Reference proteome</keyword>
<reference evidence="3 4" key="1">
    <citation type="submission" date="2018-11" db="EMBL/GenBank/DDBJ databases">
        <title>Sequencing the genomes of 1000 actinobacteria strains.</title>
        <authorList>
            <person name="Klenk H.-P."/>
        </authorList>
    </citation>
    <scope>NUCLEOTIDE SEQUENCE [LARGE SCALE GENOMIC DNA]</scope>
    <source>
        <strain evidence="3 4">DSM 12652</strain>
    </source>
</reference>
<keyword evidence="1 3" id="KW-0808">Transferase</keyword>
<dbReference type="GO" id="GO:0032259">
    <property type="term" value="P:methylation"/>
    <property type="evidence" value="ECO:0007669"/>
    <property type="project" value="UniProtKB-KW"/>
</dbReference>
<dbReference type="SUPFAM" id="SSF53335">
    <property type="entry name" value="S-adenosyl-L-methionine-dependent methyltransferases"/>
    <property type="match status" value="1"/>
</dbReference>
<proteinExistence type="predicted"/>
<dbReference type="GO" id="GO:0008168">
    <property type="term" value="F:methyltransferase activity"/>
    <property type="evidence" value="ECO:0007669"/>
    <property type="project" value="UniProtKB-KW"/>
</dbReference>
<evidence type="ECO:0000313" key="3">
    <source>
        <dbReference type="EMBL" id="ROR92330.1"/>
    </source>
</evidence>
<dbReference type="RefSeq" id="WP_123391964.1">
    <property type="nucleotide sequence ID" value="NZ_RKHO01000001.1"/>
</dbReference>